<keyword evidence="5 10" id="KW-0346">Stress response</keyword>
<feature type="region of interest" description="Disordered" evidence="13">
    <location>
        <begin position="1"/>
        <end position="50"/>
    </location>
</feature>
<dbReference type="Gene3D" id="2.30.22.10">
    <property type="entry name" value="Head domain of nucleotide exchange factor GrpE"/>
    <property type="match status" value="1"/>
</dbReference>
<dbReference type="AlphaFoldDB" id="A0A0W0R509"/>
<keyword evidence="14" id="KW-0413">Isomerase</keyword>
<dbReference type="Pfam" id="PF01025">
    <property type="entry name" value="GrpE"/>
    <property type="match status" value="1"/>
</dbReference>
<evidence type="ECO:0000313" key="17">
    <source>
        <dbReference type="Proteomes" id="UP000281170"/>
    </source>
</evidence>
<keyword evidence="15" id="KW-0614">Plasmid</keyword>
<gene>
    <name evidence="10 14" type="primary">grpE</name>
    <name evidence="14" type="ORF">Lade_0779</name>
    <name evidence="15" type="ORF">NCTC12735_01445</name>
</gene>
<reference evidence="14 16" key="1">
    <citation type="submission" date="2015-11" db="EMBL/GenBank/DDBJ databases">
        <title>Identification of large and diverse effector repertoires of 38 Legionella species.</title>
        <authorList>
            <person name="Burstein D."/>
            <person name="Amaro F."/>
            <person name="Zusman T."/>
            <person name="Lifshitz Z."/>
            <person name="Cohen O."/>
            <person name="Gilbert J.A."/>
            <person name="Pupko T."/>
            <person name="Shuman H.A."/>
            <person name="Segal G."/>
        </authorList>
    </citation>
    <scope>NUCLEOTIDE SEQUENCE [LARGE SCALE GENOMIC DNA]</scope>
    <source>
        <strain evidence="14 16">1762-AUS-E</strain>
    </source>
</reference>
<dbReference type="OrthoDB" id="9789811at2"/>
<evidence type="ECO:0000256" key="4">
    <source>
        <dbReference type="ARBA" id="ARBA00022490"/>
    </source>
</evidence>
<evidence type="ECO:0000256" key="12">
    <source>
        <dbReference type="RuleBase" id="RU004478"/>
    </source>
</evidence>
<evidence type="ECO:0000256" key="6">
    <source>
        <dbReference type="ARBA" id="ARBA00023186"/>
    </source>
</evidence>
<comment type="similarity">
    <text evidence="2 10 12">Belongs to the GrpE family.</text>
</comment>
<evidence type="ECO:0000256" key="9">
    <source>
        <dbReference type="ARBA" id="ARBA00076414"/>
    </source>
</evidence>
<name>A0A0W0R509_9GAMM</name>
<evidence type="ECO:0000313" key="16">
    <source>
        <dbReference type="Proteomes" id="UP000054859"/>
    </source>
</evidence>
<dbReference type="InterPro" id="IPR009012">
    <property type="entry name" value="GrpE_head"/>
</dbReference>
<evidence type="ECO:0000256" key="7">
    <source>
        <dbReference type="ARBA" id="ARBA00053401"/>
    </source>
</evidence>
<dbReference type="CDD" id="cd00446">
    <property type="entry name" value="GrpE"/>
    <property type="match status" value="1"/>
</dbReference>
<keyword evidence="4 10" id="KW-0963">Cytoplasm</keyword>
<dbReference type="InterPro" id="IPR000740">
    <property type="entry name" value="GrpE"/>
</dbReference>
<dbReference type="STRING" id="45056.Lade_0779"/>
<reference evidence="15 17" key="2">
    <citation type="submission" date="2018-12" db="EMBL/GenBank/DDBJ databases">
        <authorList>
            <consortium name="Pathogen Informatics"/>
        </authorList>
    </citation>
    <scope>NUCLEOTIDE SEQUENCE [LARGE SCALE GENOMIC DNA]</scope>
    <source>
        <strain evidence="15 17">NCTC12735</strain>
        <plasmid evidence="17">23</plasmid>
    </source>
</reference>
<dbReference type="FunFam" id="2.30.22.10:FF:000001">
    <property type="entry name" value="Protein GrpE"/>
    <property type="match status" value="1"/>
</dbReference>
<dbReference type="Gene3D" id="3.90.20.20">
    <property type="match status" value="1"/>
</dbReference>
<geneLocation type="plasmid" evidence="15 17">
    <name>23</name>
</geneLocation>
<feature type="compositionally biased region" description="Acidic residues" evidence="13">
    <location>
        <begin position="22"/>
        <end position="40"/>
    </location>
</feature>
<evidence type="ECO:0000256" key="13">
    <source>
        <dbReference type="SAM" id="MobiDB-lite"/>
    </source>
</evidence>
<comment type="subunit">
    <text evidence="3 10">Homodimer.</text>
</comment>
<feature type="compositionally biased region" description="Basic and acidic residues" evidence="13">
    <location>
        <begin position="1"/>
        <end position="21"/>
    </location>
</feature>
<dbReference type="NCBIfam" id="NF010737">
    <property type="entry name" value="PRK14139.1"/>
    <property type="match status" value="1"/>
</dbReference>
<dbReference type="NCBIfam" id="NF010748">
    <property type="entry name" value="PRK14150.1"/>
    <property type="match status" value="1"/>
</dbReference>
<evidence type="ECO:0000313" key="14">
    <source>
        <dbReference type="EMBL" id="KTC66121.1"/>
    </source>
</evidence>
<dbReference type="PRINTS" id="PR00773">
    <property type="entry name" value="GRPEPROTEIN"/>
</dbReference>
<dbReference type="NCBIfam" id="NF010742">
    <property type="entry name" value="PRK14144.1"/>
    <property type="match status" value="1"/>
</dbReference>
<dbReference type="RefSeq" id="WP_058461826.1">
    <property type="nucleotide sequence ID" value="NZ_CAAAHS010000005.1"/>
</dbReference>
<comment type="subcellular location">
    <subcellularLocation>
        <location evidence="1 10">Cytoplasm</location>
    </subcellularLocation>
</comment>
<keyword evidence="6 10" id="KW-0143">Chaperone</keyword>
<dbReference type="SUPFAM" id="SSF58014">
    <property type="entry name" value="Coiled-coil domain of nucleotide exchange factor GrpE"/>
    <property type="match status" value="1"/>
</dbReference>
<dbReference type="GO" id="GO:0051087">
    <property type="term" value="F:protein-folding chaperone binding"/>
    <property type="evidence" value="ECO:0007669"/>
    <property type="project" value="InterPro"/>
</dbReference>
<organism evidence="14 16">
    <name type="scientific">Legionella adelaidensis</name>
    <dbReference type="NCBI Taxonomy" id="45056"/>
    <lineage>
        <taxon>Bacteria</taxon>
        <taxon>Pseudomonadati</taxon>
        <taxon>Pseudomonadota</taxon>
        <taxon>Gammaproteobacteria</taxon>
        <taxon>Legionellales</taxon>
        <taxon>Legionellaceae</taxon>
        <taxon>Legionella</taxon>
    </lineage>
</organism>
<evidence type="ECO:0000256" key="3">
    <source>
        <dbReference type="ARBA" id="ARBA00011738"/>
    </source>
</evidence>
<comment type="function">
    <text evidence="7 10 11">Participates actively in the response to hyperosmotic and heat shock by preventing the aggregation of stress-denatured proteins, in association with DnaK and GrpE. It is the nucleotide exchange factor for DnaK and may function as a thermosensor. Unfolded proteins bind initially to DnaJ; upon interaction with the DnaJ-bound protein, DnaK hydrolyzes its bound ATP, resulting in the formation of a stable complex. GrpE releases ADP from DnaK; ATP binding to DnaK triggers the release of the substrate protein, thus completing the reaction cycle. Several rounds of ATP-dependent interactions between DnaJ, DnaK and GrpE are required for fully efficient folding.</text>
</comment>
<dbReference type="InterPro" id="IPR013805">
    <property type="entry name" value="GrpE_CC"/>
</dbReference>
<dbReference type="GO" id="GO:0016853">
    <property type="term" value="F:isomerase activity"/>
    <property type="evidence" value="ECO:0007669"/>
    <property type="project" value="UniProtKB-KW"/>
</dbReference>
<keyword evidence="16" id="KW-1185">Reference proteome</keyword>
<dbReference type="GO" id="GO:0051082">
    <property type="term" value="F:unfolded protein binding"/>
    <property type="evidence" value="ECO:0007669"/>
    <property type="project" value="TreeGrafter"/>
</dbReference>
<sequence>MSEKKHKDWKKFQEEALTKEEQEVDELLDEEDEELEPEEGALEHPSYASLEEKLTLAEQKAHENWEKSVRAMAELDNVRRRAEREVSNAHRYGLERFVSSLLPVIDSLEQALQVAEKQDDSNMQEGLELTMKLFLDVLQRFDIKQINPEGEAFNPQLHEAMSMQEIPGVEANTIVNVFQKGYTLNDRVIRPARVIVAKGN</sequence>
<protein>
    <recommendedName>
        <fullName evidence="8 10">Protein GrpE</fullName>
    </recommendedName>
    <alternativeName>
        <fullName evidence="9 10">HSP-70 cofactor</fullName>
    </alternativeName>
</protein>
<dbReference type="Proteomes" id="UP000281170">
    <property type="component" value="Plasmid 23"/>
</dbReference>
<dbReference type="EMBL" id="LR134432">
    <property type="protein sequence ID" value="VEH85809.1"/>
    <property type="molecule type" value="Genomic_DNA"/>
</dbReference>
<dbReference type="EMBL" id="LNKA01000001">
    <property type="protein sequence ID" value="KTC66121.1"/>
    <property type="molecule type" value="Genomic_DNA"/>
</dbReference>
<evidence type="ECO:0000256" key="1">
    <source>
        <dbReference type="ARBA" id="ARBA00004496"/>
    </source>
</evidence>
<evidence type="ECO:0000313" key="15">
    <source>
        <dbReference type="EMBL" id="VEH85809.1"/>
    </source>
</evidence>
<dbReference type="HAMAP" id="MF_01151">
    <property type="entry name" value="GrpE"/>
    <property type="match status" value="1"/>
</dbReference>
<dbReference type="GO" id="GO:0042803">
    <property type="term" value="F:protein homodimerization activity"/>
    <property type="evidence" value="ECO:0007669"/>
    <property type="project" value="InterPro"/>
</dbReference>
<accession>A0A0W0R509</accession>
<dbReference type="GO" id="GO:0000774">
    <property type="term" value="F:adenyl-nucleotide exchange factor activity"/>
    <property type="evidence" value="ECO:0007669"/>
    <property type="project" value="InterPro"/>
</dbReference>
<evidence type="ECO:0000256" key="8">
    <source>
        <dbReference type="ARBA" id="ARBA00072274"/>
    </source>
</evidence>
<proteinExistence type="inferred from homology"/>
<dbReference type="Proteomes" id="UP000054859">
    <property type="component" value="Unassembled WGS sequence"/>
</dbReference>
<dbReference type="KEGG" id="ladl:NCTC12735_01445"/>
<evidence type="ECO:0000256" key="11">
    <source>
        <dbReference type="RuleBase" id="RU000639"/>
    </source>
</evidence>
<dbReference type="GO" id="GO:0005829">
    <property type="term" value="C:cytosol"/>
    <property type="evidence" value="ECO:0007669"/>
    <property type="project" value="TreeGrafter"/>
</dbReference>
<dbReference type="PATRIC" id="fig|45056.6.peg.807"/>
<evidence type="ECO:0000256" key="10">
    <source>
        <dbReference type="HAMAP-Rule" id="MF_01151"/>
    </source>
</evidence>
<dbReference type="PANTHER" id="PTHR21237:SF23">
    <property type="entry name" value="GRPE PROTEIN HOMOLOG, MITOCHONDRIAL"/>
    <property type="match status" value="1"/>
</dbReference>
<dbReference type="PANTHER" id="PTHR21237">
    <property type="entry name" value="GRPE PROTEIN"/>
    <property type="match status" value="1"/>
</dbReference>
<dbReference type="GO" id="GO:0006457">
    <property type="term" value="P:protein folding"/>
    <property type="evidence" value="ECO:0007669"/>
    <property type="project" value="InterPro"/>
</dbReference>
<evidence type="ECO:0000256" key="5">
    <source>
        <dbReference type="ARBA" id="ARBA00023016"/>
    </source>
</evidence>
<dbReference type="SUPFAM" id="SSF51064">
    <property type="entry name" value="Head domain of nucleotide exchange factor GrpE"/>
    <property type="match status" value="1"/>
</dbReference>
<dbReference type="PROSITE" id="PS01071">
    <property type="entry name" value="GRPE"/>
    <property type="match status" value="1"/>
</dbReference>
<evidence type="ECO:0000256" key="2">
    <source>
        <dbReference type="ARBA" id="ARBA00009054"/>
    </source>
</evidence>